<gene>
    <name evidence="3" type="ORF">QQX02_02655</name>
</gene>
<dbReference type="PANTHER" id="PTHR47837:SF2">
    <property type="entry name" value="GTP PYROPHOSPHOKINASE YWAC"/>
    <property type="match status" value="1"/>
</dbReference>
<dbReference type="CDD" id="cd05399">
    <property type="entry name" value="NT_Rel-Spo_like"/>
    <property type="match status" value="1"/>
</dbReference>
<reference evidence="3" key="1">
    <citation type="submission" date="2023-06" db="EMBL/GenBank/DDBJ databases">
        <title>Egi l300058.</title>
        <authorList>
            <person name="Gao L."/>
            <person name="Fang B.-Z."/>
            <person name="Li W.-J."/>
        </authorList>
    </citation>
    <scope>NUCLEOTIDE SEQUENCE</scope>
    <source>
        <strain evidence="3">EGI L300058</strain>
    </source>
</reference>
<organism evidence="3 4">
    <name type="scientific">Demequina muriae</name>
    <dbReference type="NCBI Taxonomy" id="3051664"/>
    <lineage>
        <taxon>Bacteria</taxon>
        <taxon>Bacillati</taxon>
        <taxon>Actinomycetota</taxon>
        <taxon>Actinomycetes</taxon>
        <taxon>Micrococcales</taxon>
        <taxon>Demequinaceae</taxon>
        <taxon>Demequina</taxon>
    </lineage>
</organism>
<protein>
    <submittedName>
        <fullName evidence="3">GTP pyrophosphokinase family protein</fullName>
    </submittedName>
</protein>
<dbReference type="EMBL" id="JAUHQA010000001">
    <property type="protein sequence ID" value="MDN4479826.1"/>
    <property type="molecule type" value="Genomic_DNA"/>
</dbReference>
<evidence type="ECO:0000313" key="3">
    <source>
        <dbReference type="EMBL" id="MDN4479826.1"/>
    </source>
</evidence>
<feature type="domain" description="RelA/SpoT" evidence="2">
    <location>
        <begin position="81"/>
        <end position="204"/>
    </location>
</feature>
<evidence type="ECO:0000256" key="1">
    <source>
        <dbReference type="SAM" id="MobiDB-lite"/>
    </source>
</evidence>
<dbReference type="InterPro" id="IPR043519">
    <property type="entry name" value="NT_sf"/>
</dbReference>
<dbReference type="Gene3D" id="1.10.287.860">
    <property type="entry name" value="Nucleotidyltransferase"/>
    <property type="match status" value="1"/>
</dbReference>
<name>A0ABT8GEY5_9MICO</name>
<keyword evidence="4" id="KW-1185">Reference proteome</keyword>
<dbReference type="SUPFAM" id="SSF81301">
    <property type="entry name" value="Nucleotidyltransferase"/>
    <property type="match status" value="1"/>
</dbReference>
<feature type="region of interest" description="Disordered" evidence="1">
    <location>
        <begin position="1"/>
        <end position="34"/>
    </location>
</feature>
<dbReference type="PANTHER" id="PTHR47837">
    <property type="entry name" value="GTP PYROPHOSPHOKINASE YJBM"/>
    <property type="match status" value="1"/>
</dbReference>
<dbReference type="Proteomes" id="UP001172708">
    <property type="component" value="Unassembled WGS sequence"/>
</dbReference>
<evidence type="ECO:0000259" key="2">
    <source>
        <dbReference type="SMART" id="SM00954"/>
    </source>
</evidence>
<dbReference type="RefSeq" id="WP_301141048.1">
    <property type="nucleotide sequence ID" value="NZ_JAUHQA010000001.1"/>
</dbReference>
<dbReference type="Pfam" id="PF04607">
    <property type="entry name" value="RelA_SpoT"/>
    <property type="match status" value="1"/>
</dbReference>
<dbReference type="Gene3D" id="3.30.460.10">
    <property type="entry name" value="Beta Polymerase, domain 2"/>
    <property type="match status" value="1"/>
</dbReference>
<dbReference type="SMART" id="SM00954">
    <property type="entry name" value="RelA_SpoT"/>
    <property type="match status" value="1"/>
</dbReference>
<sequence length="259" mass="28673">MHRESDIGESDIGASTAPGRDAGEGDPASAVNDGAQATREEIAHMRDLYQFGIDEVLTKVDILRREFERSHDYSPIEHVRSRLKSVDSIIAKAHRIGCDPTVDDVRASIADIAGIRITATFVSDLYWVADMLAQQPDLTIVTVKDYVAEPKPNGYRSLHLIVKVPVFLSSTTEHITVELQIRTMAMDFWASIEHKLFYKYRHDMPANLASELADAARLAATLDERMGTLRDEVRPMPVQLSDEATLSAGQRAVGASRGQ</sequence>
<accession>A0ABT8GEY5</accession>
<comment type="caution">
    <text evidence="3">The sequence shown here is derived from an EMBL/GenBank/DDBJ whole genome shotgun (WGS) entry which is preliminary data.</text>
</comment>
<proteinExistence type="predicted"/>
<evidence type="ECO:0000313" key="4">
    <source>
        <dbReference type="Proteomes" id="UP001172708"/>
    </source>
</evidence>
<dbReference type="InterPro" id="IPR052366">
    <property type="entry name" value="GTP_Pyrophosphokinase"/>
</dbReference>
<dbReference type="InterPro" id="IPR007685">
    <property type="entry name" value="RelA_SpoT"/>
</dbReference>